<evidence type="ECO:0000256" key="6">
    <source>
        <dbReference type="ARBA" id="ARBA00022801"/>
    </source>
</evidence>
<keyword evidence="6 11" id="KW-0378">Hydrolase</keyword>
<evidence type="ECO:0000256" key="7">
    <source>
        <dbReference type="ARBA" id="ARBA00022833"/>
    </source>
</evidence>
<keyword evidence="4 13" id="KW-0645">Protease</keyword>
<dbReference type="SMART" id="SM00228">
    <property type="entry name" value="PDZ"/>
    <property type="match status" value="2"/>
</dbReference>
<feature type="transmembrane region" description="Helical" evidence="11">
    <location>
        <begin position="432"/>
        <end position="450"/>
    </location>
</feature>
<dbReference type="PROSITE" id="PS50106">
    <property type="entry name" value="PDZ"/>
    <property type="match status" value="1"/>
</dbReference>
<evidence type="ECO:0000256" key="11">
    <source>
        <dbReference type="RuleBase" id="RU362031"/>
    </source>
</evidence>
<proteinExistence type="inferred from homology"/>
<evidence type="ECO:0000256" key="4">
    <source>
        <dbReference type="ARBA" id="ARBA00022670"/>
    </source>
</evidence>
<dbReference type="InterPro" id="IPR004387">
    <property type="entry name" value="Pept_M50_Zn"/>
</dbReference>
<dbReference type="RefSeq" id="WP_207381411.1">
    <property type="nucleotide sequence ID" value="NZ_CP071502.1"/>
</dbReference>
<dbReference type="Gene3D" id="2.30.42.10">
    <property type="match status" value="2"/>
</dbReference>
<dbReference type="PANTHER" id="PTHR42837:SF2">
    <property type="entry name" value="MEMBRANE METALLOPROTEASE ARASP2, CHLOROPLASTIC-RELATED"/>
    <property type="match status" value="1"/>
</dbReference>
<feature type="transmembrane region" description="Helical" evidence="11">
    <location>
        <begin position="94"/>
        <end position="120"/>
    </location>
</feature>
<reference evidence="13 14" key="1">
    <citation type="submission" date="2021-03" db="EMBL/GenBank/DDBJ databases">
        <title>Novel species identification of genus Shewanella.</title>
        <authorList>
            <person name="Liu G."/>
            <person name="Zhang Q."/>
        </authorList>
    </citation>
    <scope>NUCLEOTIDE SEQUENCE [LARGE SCALE GENOMIC DNA]</scope>
    <source>
        <strain evidence="13 14">FJAT-52962</strain>
    </source>
</reference>
<feature type="domain" description="PDZ" evidence="12">
    <location>
        <begin position="204"/>
        <end position="296"/>
    </location>
</feature>
<keyword evidence="10 11" id="KW-0472">Membrane</keyword>
<dbReference type="InterPro" id="IPR001478">
    <property type="entry name" value="PDZ"/>
</dbReference>
<feature type="transmembrane region" description="Helical" evidence="11">
    <location>
        <begin position="382"/>
        <end position="402"/>
    </location>
</feature>
<feature type="transmembrane region" description="Helical" evidence="11">
    <location>
        <begin position="6"/>
        <end position="29"/>
    </location>
</feature>
<dbReference type="NCBIfam" id="NF008046">
    <property type="entry name" value="PRK10779.1"/>
    <property type="match status" value="1"/>
</dbReference>
<keyword evidence="9 11" id="KW-0482">Metalloprotease</keyword>
<dbReference type="InterPro" id="IPR008915">
    <property type="entry name" value="Peptidase_M50"/>
</dbReference>
<dbReference type="CDD" id="cd06163">
    <property type="entry name" value="S2P-M50_PDZ_RseP-like"/>
    <property type="match status" value="2"/>
</dbReference>
<evidence type="ECO:0000313" key="13">
    <source>
        <dbReference type="EMBL" id="QSX38307.1"/>
    </source>
</evidence>
<dbReference type="SUPFAM" id="SSF50156">
    <property type="entry name" value="PDZ domain-like"/>
    <property type="match status" value="2"/>
</dbReference>
<protein>
    <recommendedName>
        <fullName evidence="11">Zinc metalloprotease</fullName>
        <ecNumber evidence="11">3.4.24.-</ecNumber>
    </recommendedName>
</protein>
<keyword evidence="14" id="KW-1185">Reference proteome</keyword>
<dbReference type="GO" id="GO:0006508">
    <property type="term" value="P:proteolysis"/>
    <property type="evidence" value="ECO:0007669"/>
    <property type="project" value="UniProtKB-KW"/>
</dbReference>
<organism evidence="13 14">
    <name type="scientific">Shewanella sedimentimangrovi</name>
    <dbReference type="NCBI Taxonomy" id="2814293"/>
    <lineage>
        <taxon>Bacteria</taxon>
        <taxon>Pseudomonadati</taxon>
        <taxon>Pseudomonadota</taxon>
        <taxon>Gammaproteobacteria</taxon>
        <taxon>Alteromonadales</taxon>
        <taxon>Shewanellaceae</taxon>
        <taxon>Shewanella</taxon>
    </lineage>
</organism>
<dbReference type="InterPro" id="IPR036034">
    <property type="entry name" value="PDZ_sf"/>
</dbReference>
<dbReference type="Proteomes" id="UP000663207">
    <property type="component" value="Chromosome"/>
</dbReference>
<dbReference type="Pfam" id="PF17820">
    <property type="entry name" value="PDZ_6"/>
    <property type="match status" value="1"/>
</dbReference>
<keyword evidence="5 11" id="KW-0812">Transmembrane</keyword>
<evidence type="ECO:0000259" key="12">
    <source>
        <dbReference type="PROSITE" id="PS50106"/>
    </source>
</evidence>
<dbReference type="InterPro" id="IPR041489">
    <property type="entry name" value="PDZ_6"/>
</dbReference>
<dbReference type="NCBIfam" id="TIGR00054">
    <property type="entry name" value="RIP metalloprotease RseP"/>
    <property type="match status" value="1"/>
</dbReference>
<evidence type="ECO:0000256" key="8">
    <source>
        <dbReference type="ARBA" id="ARBA00022989"/>
    </source>
</evidence>
<dbReference type="EMBL" id="CP071502">
    <property type="protein sequence ID" value="QSX38307.1"/>
    <property type="molecule type" value="Genomic_DNA"/>
</dbReference>
<dbReference type="Pfam" id="PF02163">
    <property type="entry name" value="Peptidase_M50"/>
    <property type="match status" value="1"/>
</dbReference>
<gene>
    <name evidence="13" type="primary">rseP</name>
    <name evidence="13" type="ORF">JYB85_05635</name>
</gene>
<sequence length="456" mass="49800">MYDFLWNLASFVVALGVLITAHEYGHFYVARRCGVKVERFSIGFGPAMWRRMGKDGTEYVLAAVPLGGYVKMLDERVDEVPASQRHLAFNQKSVWARIAIVAAGPVANFLFAIVALYFMFLIGVPSVRPVIDSTIAGKAAESIKIREPMEIIAVSGQTVRNWEEVNLALVSHIGDDNLQLTLAPLARLEGDETGHRDYHLDTRTWKFDPDKESPVTALGLGVMRPGILPIVAQVGKDSAAEAAGLRAGDELIAINGESYTSWQDFVLQVQSSPGKTVELIVKRQGEQKRLMVTPRAEKDADGKTIGLIGVIPESAPWPETMRIQLEYGIVDALGAAVDKTWQLIVVSFKMVGKLFSGDVSVKNLSGPISIAQGAGSSATYGLVYFLGFLALISVNLGIINLLPLPVLDGGHLLYFLVEVFTRKPVPERVQEIGFRFGAALLLMLMSIALFNDFARL</sequence>
<evidence type="ECO:0000313" key="14">
    <source>
        <dbReference type="Proteomes" id="UP000663207"/>
    </source>
</evidence>
<evidence type="ECO:0000256" key="3">
    <source>
        <dbReference type="ARBA" id="ARBA00007931"/>
    </source>
</evidence>
<comment type="cofactor">
    <cofactor evidence="1 11">
        <name>Zn(2+)</name>
        <dbReference type="ChEBI" id="CHEBI:29105"/>
    </cofactor>
</comment>
<dbReference type="EC" id="3.4.24.-" evidence="11"/>
<comment type="similarity">
    <text evidence="3 11">Belongs to the peptidase M50B family.</text>
</comment>
<accession>A0ABX7R3A4</accession>
<keyword evidence="11" id="KW-0479">Metal-binding</keyword>
<evidence type="ECO:0000256" key="2">
    <source>
        <dbReference type="ARBA" id="ARBA00004141"/>
    </source>
</evidence>
<evidence type="ECO:0000256" key="10">
    <source>
        <dbReference type="ARBA" id="ARBA00023136"/>
    </source>
</evidence>
<dbReference type="PANTHER" id="PTHR42837">
    <property type="entry name" value="REGULATOR OF SIGMA-E PROTEASE RSEP"/>
    <property type="match status" value="1"/>
</dbReference>
<evidence type="ECO:0000256" key="1">
    <source>
        <dbReference type="ARBA" id="ARBA00001947"/>
    </source>
</evidence>
<dbReference type="GO" id="GO:0008233">
    <property type="term" value="F:peptidase activity"/>
    <property type="evidence" value="ECO:0007669"/>
    <property type="project" value="UniProtKB-KW"/>
</dbReference>
<keyword evidence="7 11" id="KW-0862">Zinc</keyword>
<keyword evidence="8 11" id="KW-1133">Transmembrane helix</keyword>
<evidence type="ECO:0000256" key="5">
    <source>
        <dbReference type="ARBA" id="ARBA00022692"/>
    </source>
</evidence>
<evidence type="ECO:0000256" key="9">
    <source>
        <dbReference type="ARBA" id="ARBA00023049"/>
    </source>
</evidence>
<comment type="subcellular location">
    <subcellularLocation>
        <location evidence="2">Membrane</location>
        <topology evidence="2">Multi-pass membrane protein</topology>
    </subcellularLocation>
</comment>
<name>A0ABX7R3A4_9GAMM</name>